<keyword evidence="3" id="KW-0233">DNA recombination</keyword>
<evidence type="ECO:0000256" key="2">
    <source>
        <dbReference type="ARBA" id="ARBA00023125"/>
    </source>
</evidence>
<dbReference type="PANTHER" id="PTHR30349">
    <property type="entry name" value="PHAGE INTEGRASE-RELATED"/>
    <property type="match status" value="1"/>
</dbReference>
<sequence length="418" mass="46881">MGRQRKPAEQTTASLYRGADGSWHARVTMGRRPDGTTERKHLQHRTKAALREAVREVERSRDTGRYVWTADDLTLNAWLEHWLGTVLPMTARWKTLSTYRSQMRNHVADSLGGWRLSEIQPEHLEAHYRRMVEAGHSTHTIRAVHRVLCSALNEAVRRRRLASNPALIARPPRAVQVEVDPLTVPESRRVIAAAQHTLNPPRWSMALSLGLRQGEALGLLWSDVDLDGGVLRIRRAVQRHTWDHGCAAADGQPGCGRKRGAECEQRTGGGLQLVEPKTKASRRTVVLPAPLVEELRAHRARVNRRRLSAGADWDATHDLVFPAAAGGLLDPSRDHTEWKALLTASGTRDMRLHDARHTAATLLLLQGVDIRTVMAIMGWTEMATAQRYTHAVDELRRRAAMQMGALLWEDSAMPQVVE</sequence>
<keyword evidence="9" id="KW-1185">Reference proteome</keyword>
<dbReference type="InterPro" id="IPR044068">
    <property type="entry name" value="CB"/>
</dbReference>
<dbReference type="InterPro" id="IPR002104">
    <property type="entry name" value="Integrase_catalytic"/>
</dbReference>
<reference evidence="8 9" key="1">
    <citation type="submission" date="2021-05" db="EMBL/GenBank/DDBJ databases">
        <title>Complete genome of Nocardioides aquaticus KCTC 9944T isolated from meromictic and hypersaline Ekho Lake, Antarctica.</title>
        <authorList>
            <person name="Hwang K."/>
            <person name="Kim K.M."/>
            <person name="Choe H."/>
        </authorList>
    </citation>
    <scope>NUCLEOTIDE SEQUENCE [LARGE SCALE GENOMIC DNA]</scope>
    <source>
        <strain evidence="8 9">KCTC 9944</strain>
    </source>
</reference>
<dbReference type="InterPro" id="IPR011010">
    <property type="entry name" value="DNA_brk_join_enz"/>
</dbReference>
<name>A0ABX8EGK7_9ACTN</name>
<evidence type="ECO:0000313" key="9">
    <source>
        <dbReference type="Proteomes" id="UP000679307"/>
    </source>
</evidence>
<organism evidence="8 9">
    <name type="scientific">Nocardioides aquaticus</name>
    <dbReference type="NCBI Taxonomy" id="160826"/>
    <lineage>
        <taxon>Bacteria</taxon>
        <taxon>Bacillati</taxon>
        <taxon>Actinomycetota</taxon>
        <taxon>Actinomycetes</taxon>
        <taxon>Propionibacteriales</taxon>
        <taxon>Nocardioidaceae</taxon>
        <taxon>Nocardioides</taxon>
    </lineage>
</organism>
<feature type="region of interest" description="Disordered" evidence="5">
    <location>
        <begin position="1"/>
        <end position="40"/>
    </location>
</feature>
<comment type="similarity">
    <text evidence="1">Belongs to the 'phage' integrase family.</text>
</comment>
<dbReference type="CDD" id="cd01189">
    <property type="entry name" value="INT_ICEBs1_C_like"/>
    <property type="match status" value="1"/>
</dbReference>
<dbReference type="PROSITE" id="PS51898">
    <property type="entry name" value="TYR_RECOMBINASE"/>
    <property type="match status" value="1"/>
</dbReference>
<gene>
    <name evidence="8" type="primary">intQ</name>
    <name evidence="8" type="ORF">ENKNEFLB_00147</name>
</gene>
<evidence type="ECO:0000256" key="5">
    <source>
        <dbReference type="SAM" id="MobiDB-lite"/>
    </source>
</evidence>
<evidence type="ECO:0000259" key="7">
    <source>
        <dbReference type="PROSITE" id="PS51900"/>
    </source>
</evidence>
<evidence type="ECO:0000256" key="3">
    <source>
        <dbReference type="ARBA" id="ARBA00023172"/>
    </source>
</evidence>
<dbReference type="PROSITE" id="PS51900">
    <property type="entry name" value="CB"/>
    <property type="match status" value="1"/>
</dbReference>
<evidence type="ECO:0000256" key="4">
    <source>
        <dbReference type="PROSITE-ProRule" id="PRU01248"/>
    </source>
</evidence>
<evidence type="ECO:0000313" key="8">
    <source>
        <dbReference type="EMBL" id="QVT77778.1"/>
    </source>
</evidence>
<dbReference type="EMBL" id="CP075371">
    <property type="protein sequence ID" value="QVT77778.1"/>
    <property type="molecule type" value="Genomic_DNA"/>
</dbReference>
<keyword evidence="2 4" id="KW-0238">DNA-binding</keyword>
<dbReference type="PANTHER" id="PTHR30349:SF41">
    <property type="entry name" value="INTEGRASE_RECOMBINASE PROTEIN MJ0367-RELATED"/>
    <property type="match status" value="1"/>
</dbReference>
<dbReference type="Gene3D" id="1.10.150.130">
    <property type="match status" value="1"/>
</dbReference>
<proteinExistence type="inferred from homology"/>
<dbReference type="InterPro" id="IPR013762">
    <property type="entry name" value="Integrase-like_cat_sf"/>
</dbReference>
<dbReference type="Pfam" id="PF00589">
    <property type="entry name" value="Phage_integrase"/>
    <property type="match status" value="1"/>
</dbReference>
<dbReference type="SUPFAM" id="SSF56349">
    <property type="entry name" value="DNA breaking-rejoining enzymes"/>
    <property type="match status" value="1"/>
</dbReference>
<protein>
    <submittedName>
        <fullName evidence="8">Defective protein IntQ</fullName>
    </submittedName>
</protein>
<dbReference type="RefSeq" id="WP_214057451.1">
    <property type="nucleotide sequence ID" value="NZ_BAAAHS010000215.1"/>
</dbReference>
<dbReference type="InterPro" id="IPR050090">
    <property type="entry name" value="Tyrosine_recombinase_XerCD"/>
</dbReference>
<feature type="domain" description="Core-binding (CB)" evidence="7">
    <location>
        <begin position="73"/>
        <end position="156"/>
    </location>
</feature>
<dbReference type="Proteomes" id="UP000679307">
    <property type="component" value="Chromosome"/>
</dbReference>
<dbReference type="InterPro" id="IPR010998">
    <property type="entry name" value="Integrase_recombinase_N"/>
</dbReference>
<evidence type="ECO:0000259" key="6">
    <source>
        <dbReference type="PROSITE" id="PS51898"/>
    </source>
</evidence>
<accession>A0ABX8EGK7</accession>
<feature type="domain" description="Tyr recombinase" evidence="6">
    <location>
        <begin position="177"/>
        <end position="402"/>
    </location>
</feature>
<feature type="compositionally biased region" description="Basic and acidic residues" evidence="5">
    <location>
        <begin position="31"/>
        <end position="40"/>
    </location>
</feature>
<dbReference type="Gene3D" id="1.10.443.10">
    <property type="entry name" value="Intergrase catalytic core"/>
    <property type="match status" value="1"/>
</dbReference>
<evidence type="ECO:0000256" key="1">
    <source>
        <dbReference type="ARBA" id="ARBA00008857"/>
    </source>
</evidence>